<feature type="domain" description="DH" evidence="2">
    <location>
        <begin position="1126"/>
        <end position="1373"/>
    </location>
</feature>
<feature type="compositionally biased region" description="Low complexity" evidence="1">
    <location>
        <begin position="144"/>
        <end position="164"/>
    </location>
</feature>
<dbReference type="PANTHER" id="PTHR22834:SF20">
    <property type="entry name" value="SH3 DOMAIN-CONTAINING PROTEIN"/>
    <property type="match status" value="1"/>
</dbReference>
<protein>
    <recommendedName>
        <fullName evidence="2">DH domain-containing protein</fullName>
    </recommendedName>
</protein>
<feature type="compositionally biased region" description="Polar residues" evidence="1">
    <location>
        <begin position="118"/>
        <end position="131"/>
    </location>
</feature>
<feature type="compositionally biased region" description="Pro residues" evidence="1">
    <location>
        <begin position="987"/>
        <end position="1002"/>
    </location>
</feature>
<dbReference type="InterPro" id="IPR035899">
    <property type="entry name" value="DBL_dom_sf"/>
</dbReference>
<feature type="compositionally biased region" description="Polar residues" evidence="1">
    <location>
        <begin position="57"/>
        <end position="78"/>
    </location>
</feature>
<dbReference type="SUPFAM" id="SSF48065">
    <property type="entry name" value="DBL homology domain (DH-domain)"/>
    <property type="match status" value="1"/>
</dbReference>
<dbReference type="Gene3D" id="1.20.900.10">
    <property type="entry name" value="Dbl homology (DH) domain"/>
    <property type="match status" value="1"/>
</dbReference>
<accession>A0A6A6E581</accession>
<keyword evidence="4" id="KW-1185">Reference proteome</keyword>
<feature type="region of interest" description="Disordered" evidence="1">
    <location>
        <begin position="25"/>
        <end position="471"/>
    </location>
</feature>
<feature type="compositionally biased region" description="Polar residues" evidence="1">
    <location>
        <begin position="383"/>
        <end position="396"/>
    </location>
</feature>
<feature type="compositionally biased region" description="Low complexity" evidence="1">
    <location>
        <begin position="343"/>
        <end position="352"/>
    </location>
</feature>
<feature type="region of interest" description="Disordered" evidence="1">
    <location>
        <begin position="815"/>
        <end position="954"/>
    </location>
</feature>
<feature type="compositionally biased region" description="Polar residues" evidence="1">
    <location>
        <begin position="299"/>
        <end position="317"/>
    </location>
</feature>
<feature type="region of interest" description="Disordered" evidence="1">
    <location>
        <begin position="1795"/>
        <end position="1832"/>
    </location>
</feature>
<dbReference type="EMBL" id="ML994635">
    <property type="protein sequence ID" value="KAF2185026.1"/>
    <property type="molecule type" value="Genomic_DNA"/>
</dbReference>
<evidence type="ECO:0000313" key="4">
    <source>
        <dbReference type="Proteomes" id="UP000800200"/>
    </source>
</evidence>
<evidence type="ECO:0000259" key="2">
    <source>
        <dbReference type="PROSITE" id="PS50010"/>
    </source>
</evidence>
<feature type="compositionally biased region" description="Pro residues" evidence="1">
    <location>
        <begin position="915"/>
        <end position="926"/>
    </location>
</feature>
<organism evidence="3 4">
    <name type="scientific">Zopfia rhizophila CBS 207.26</name>
    <dbReference type="NCBI Taxonomy" id="1314779"/>
    <lineage>
        <taxon>Eukaryota</taxon>
        <taxon>Fungi</taxon>
        <taxon>Dikarya</taxon>
        <taxon>Ascomycota</taxon>
        <taxon>Pezizomycotina</taxon>
        <taxon>Dothideomycetes</taxon>
        <taxon>Dothideomycetes incertae sedis</taxon>
        <taxon>Zopfiaceae</taxon>
        <taxon>Zopfia</taxon>
    </lineage>
</organism>
<dbReference type="Proteomes" id="UP000800200">
    <property type="component" value="Unassembled WGS sequence"/>
</dbReference>
<dbReference type="GO" id="GO:0032955">
    <property type="term" value="P:regulation of division septum assembly"/>
    <property type="evidence" value="ECO:0007669"/>
    <property type="project" value="TreeGrafter"/>
</dbReference>
<feature type="compositionally biased region" description="Basic and acidic residues" evidence="1">
    <location>
        <begin position="450"/>
        <end position="471"/>
    </location>
</feature>
<dbReference type="GO" id="GO:0005737">
    <property type="term" value="C:cytoplasm"/>
    <property type="evidence" value="ECO:0007669"/>
    <property type="project" value="TreeGrafter"/>
</dbReference>
<dbReference type="SMART" id="SM00325">
    <property type="entry name" value="RhoGEF"/>
    <property type="match status" value="1"/>
</dbReference>
<feature type="compositionally biased region" description="Polar residues" evidence="1">
    <location>
        <begin position="91"/>
        <end position="103"/>
    </location>
</feature>
<dbReference type="CDD" id="cd07589">
    <property type="entry name" value="BAR_DNMBP"/>
    <property type="match status" value="1"/>
</dbReference>
<dbReference type="SUPFAM" id="SSF103657">
    <property type="entry name" value="BAR/IMD domain-like"/>
    <property type="match status" value="1"/>
</dbReference>
<proteinExistence type="predicted"/>
<feature type="region of interest" description="Disordered" evidence="1">
    <location>
        <begin position="1191"/>
        <end position="1249"/>
    </location>
</feature>
<feature type="compositionally biased region" description="Polar residues" evidence="1">
    <location>
        <begin position="1795"/>
        <end position="1809"/>
    </location>
</feature>
<dbReference type="PROSITE" id="PS50010">
    <property type="entry name" value="DH_2"/>
    <property type="match status" value="1"/>
</dbReference>
<feature type="compositionally biased region" description="Polar residues" evidence="1">
    <location>
        <begin position="201"/>
        <end position="228"/>
    </location>
</feature>
<feature type="region of interest" description="Disordered" evidence="1">
    <location>
        <begin position="1675"/>
        <end position="1777"/>
    </location>
</feature>
<feature type="compositionally biased region" description="Polar residues" evidence="1">
    <location>
        <begin position="412"/>
        <end position="431"/>
    </location>
</feature>
<feature type="compositionally biased region" description="Basic and acidic residues" evidence="1">
    <location>
        <begin position="36"/>
        <end position="54"/>
    </location>
</feature>
<dbReference type="Pfam" id="PF00621">
    <property type="entry name" value="RhoGEF"/>
    <property type="match status" value="1"/>
</dbReference>
<feature type="compositionally biased region" description="Polar residues" evidence="1">
    <location>
        <begin position="1741"/>
        <end position="1776"/>
    </location>
</feature>
<dbReference type="InterPro" id="IPR000219">
    <property type="entry name" value="DH_dom"/>
</dbReference>
<dbReference type="InterPro" id="IPR051492">
    <property type="entry name" value="Dynamin-Rho_GEF"/>
</dbReference>
<dbReference type="InterPro" id="IPR027267">
    <property type="entry name" value="AH/BAR_dom_sf"/>
</dbReference>
<feature type="compositionally biased region" description="Polar residues" evidence="1">
    <location>
        <begin position="1019"/>
        <end position="1035"/>
    </location>
</feature>
<feature type="compositionally biased region" description="Polar residues" evidence="1">
    <location>
        <begin position="263"/>
        <end position="279"/>
    </location>
</feature>
<dbReference type="GO" id="GO:0031991">
    <property type="term" value="P:regulation of actomyosin contractile ring contraction"/>
    <property type="evidence" value="ECO:0007669"/>
    <property type="project" value="TreeGrafter"/>
</dbReference>
<gene>
    <name evidence="3" type="ORF">K469DRAFT_688245</name>
</gene>
<dbReference type="OrthoDB" id="10256089at2759"/>
<feature type="region of interest" description="Disordered" evidence="1">
    <location>
        <begin position="974"/>
        <end position="1035"/>
    </location>
</feature>
<feature type="compositionally biased region" description="Polar residues" evidence="1">
    <location>
        <begin position="512"/>
        <end position="526"/>
    </location>
</feature>
<feature type="region of interest" description="Disordered" evidence="1">
    <location>
        <begin position="512"/>
        <end position="531"/>
    </location>
</feature>
<evidence type="ECO:0000256" key="1">
    <source>
        <dbReference type="SAM" id="MobiDB-lite"/>
    </source>
</evidence>
<dbReference type="Gene3D" id="1.20.1270.60">
    <property type="entry name" value="Arfaptin homology (AH) domain/BAR domain"/>
    <property type="match status" value="1"/>
</dbReference>
<feature type="compositionally biased region" description="Basic and acidic residues" evidence="1">
    <location>
        <begin position="819"/>
        <end position="836"/>
    </location>
</feature>
<dbReference type="PANTHER" id="PTHR22834">
    <property type="entry name" value="NUCLEAR FUSION PROTEIN FUS2"/>
    <property type="match status" value="1"/>
</dbReference>
<dbReference type="GO" id="GO:0005085">
    <property type="term" value="F:guanyl-nucleotide exchange factor activity"/>
    <property type="evidence" value="ECO:0007669"/>
    <property type="project" value="InterPro"/>
</dbReference>
<sequence>MGEPENKMHNYAFAPSVANWVHSTSLAQLDGSTDEPSDHDPDDFYRPPLHRPDESESLSYSNDMTTSRQRQQTTNGAVRSTPKPAFRSASGPATSSLSATRSTPHLPGDRPTVKSLAQKFNQTPPTDSASAVSRVHGASRPALSSRSTTSPPAQPTSSSSSPARPTKEASYGSYKFNNLKPRDRPQAAPASPATIRRTKGSRTNLEQTSPSRTKPSSPARSHKQQAGSVRQPFFGEVIGDHQGAIAPGYGIPNYESARRDSDPTVSPTADNSTIMSNDSHLAPPALFSGASPVRHRRSPSTMTESSAGGSQPANAVESSRLREQRRNSPPSRIPVATRRRSTASDSSSSSRSLKTGASLTYGGYNKNSPVRPNRTLGGKENNIRGQSKTAAQTTLPAVSYRQYREHGKTPKGASNSKSLTAVITAPPQQMSPRLRNSRERQLLPQGSPDLRSRSADRHAGTIHEDNMDESRAYTDLGVTHPGETDEHSAFQIVPDDKTRLLDQMEAVVSKVTETSVDNPTAGSPNPGQLAHEQGLALSTDNHPPLLLQTSSLQVPQVPEPLSSTTDFEYEESPVLGMPGSFMMTPPIAQKTPPLESAKIEEHRPPPESTSVPEVELLQACTFSPPSKGPTQETSISADIPQNTTSEFGIRESIPIMLGSDEPPLGWATSAARSRQSPRVNIGAHKWRAQPLDASGTISYLDDDSPIDPFANRETLRPDDSASVAAFYRNPDRRSPEWTPRIPAVAEDGRLTLDSEAYSVINKVLNLYHQSSIVTPEMAFDFQQQVQSVSPVIAQHKDWDSKEATETYLARLLSDANVSTERDSEQPVSAPREDAHHRLPSVSVDELDDSEVPEAGGTAIIFPSESRRYSRGSRGSSTTTIWEDGSRADSSSAHQARDQSGELDDFAAPYDNHQPAYPPNPPPNPPPKDWRYSPSQELSYPTGDHPRRSNERLGQPFNSLLPEIESAGEGLGLSLQASQQARREQHDPPPPPSYSPPPPPAPPSIDQATGPLQAPYTPSVYGQQPPSSIFPSAPLPSQQADMCLPVVHHRRRGGGYATIPDQVPDSDVLDSGGGFPSATASSTAVDSNMDGLAMNESVLQRSDLTETTRTTSIDEPPLDEAILLLRRRYNVVKELVETEHGFACDMMVVDQIFQQTSDSVMTERERRTLFSNSHDVQKFANSLYRALKKSAKPIVNPLPPPKAPSASQEIGAKNHESDDVSTEASTSTETLAKEPTPDEQNGPPVEPYNEYGMVTAEHDRETNIGAVMNENMAKLERVFTTYLLNHEDANQFLKVAIKRENILGWQMACIKGSEGLTKAWDLDSLLVKPTQRLMKYPLLLEELEKVTPQEHPDFAAIKAARQELIQISVRINQAKTRQETLREATKEGKKEKKSGFLENRLGKNFVKALTSKTDKVKQGAGVGVSEIFDDKDYNFLAQRFGGHFFQLQIVLRDVEKYLEDVTNFMITTNCLIVGFIGMLDNGPSSSPEIESTWRRQAMALFELQNVALEDHKNAVRLRILKPILELWSLHGRPQKLMDQRKKGLQQYAKYKQALERKEKIDSKLQDAADQFETVNNALKAELPLLYSKTKKCVIACLQSFILYQKEWWKNCQKKILPLLEYEPEHTTSMPHDLRAYVDRFHSDSATVNTTVNRLAIINHSLLADVANFMSPVPTLYSDDTSSRKSSSRRTESISSDMSYPEGRQRRSGGYSIHREDPYINPRAAMPSFEGPPRASPQARYFTPTTAPTLASRAISPSSDRSDITVTQRTHSSPSPFSNLDGAFDSYNTRMESAFLSPTSYPGSSRTSGVFNSALPMSDSPTQTRADEPSPSIDQDEPEVLFLAASLFEFNIAHDRKEGGIPYLVYVPGEIFDVIGMKGELWLARNQDDASRTVGWIWEKHFARILPEDA</sequence>
<reference evidence="3" key="1">
    <citation type="journal article" date="2020" name="Stud. Mycol.">
        <title>101 Dothideomycetes genomes: a test case for predicting lifestyles and emergence of pathogens.</title>
        <authorList>
            <person name="Haridas S."/>
            <person name="Albert R."/>
            <person name="Binder M."/>
            <person name="Bloem J."/>
            <person name="Labutti K."/>
            <person name="Salamov A."/>
            <person name="Andreopoulos B."/>
            <person name="Baker S."/>
            <person name="Barry K."/>
            <person name="Bills G."/>
            <person name="Bluhm B."/>
            <person name="Cannon C."/>
            <person name="Castanera R."/>
            <person name="Culley D."/>
            <person name="Daum C."/>
            <person name="Ezra D."/>
            <person name="Gonzalez J."/>
            <person name="Henrissat B."/>
            <person name="Kuo A."/>
            <person name="Liang C."/>
            <person name="Lipzen A."/>
            <person name="Lutzoni F."/>
            <person name="Magnuson J."/>
            <person name="Mondo S."/>
            <person name="Nolan M."/>
            <person name="Ohm R."/>
            <person name="Pangilinan J."/>
            <person name="Park H.-J."/>
            <person name="Ramirez L."/>
            <person name="Alfaro M."/>
            <person name="Sun H."/>
            <person name="Tritt A."/>
            <person name="Yoshinaga Y."/>
            <person name="Zwiers L.-H."/>
            <person name="Turgeon B."/>
            <person name="Goodwin S."/>
            <person name="Spatafora J."/>
            <person name="Crous P."/>
            <person name="Grigoriev I."/>
        </authorList>
    </citation>
    <scope>NUCLEOTIDE SEQUENCE</scope>
    <source>
        <strain evidence="3">CBS 207.26</strain>
    </source>
</reference>
<name>A0A6A6E581_9PEZI</name>
<evidence type="ECO:0000313" key="3">
    <source>
        <dbReference type="EMBL" id="KAF2185026.1"/>
    </source>
</evidence>